<comment type="subcellular location">
    <subcellularLocation>
        <location evidence="1">Mitochondrion inner membrane</location>
    </subcellularLocation>
</comment>
<proteinExistence type="inferred from homology"/>
<evidence type="ECO:0000256" key="4">
    <source>
        <dbReference type="ARBA" id="ARBA00022547"/>
    </source>
</evidence>
<keyword evidence="3" id="KW-0813">Transport</keyword>
<dbReference type="PANTHER" id="PTHR12441">
    <property type="entry name" value="ATP SYNTHASE COUPLING FACTOR 6, MITOCHONDRIAL"/>
    <property type="match status" value="1"/>
</dbReference>
<evidence type="ECO:0000256" key="6">
    <source>
        <dbReference type="ARBA" id="ARBA00022792"/>
    </source>
</evidence>
<accession>A0ABD2X4A6</accession>
<dbReference type="EMBL" id="JBJJXI010000054">
    <property type="protein sequence ID" value="KAL3399984.1"/>
    <property type="molecule type" value="Genomic_DNA"/>
</dbReference>
<evidence type="ECO:0000256" key="7">
    <source>
        <dbReference type="ARBA" id="ARBA00023065"/>
    </source>
</evidence>
<dbReference type="AlphaFoldDB" id="A0ABD2X4A6"/>
<evidence type="ECO:0000313" key="11">
    <source>
        <dbReference type="Proteomes" id="UP001627154"/>
    </source>
</evidence>
<protein>
    <recommendedName>
        <fullName evidence="12">ATP synthase-coupling factor 6, mitochondrial</fullName>
    </recommendedName>
</protein>
<dbReference type="PANTHER" id="PTHR12441:SF10">
    <property type="entry name" value="ATP SYNTHASE-COUPLING FACTOR 6, MITOCHONDRIAL"/>
    <property type="match status" value="1"/>
</dbReference>
<comment type="similarity">
    <text evidence="2">Belongs to the eukaryotic ATPase subunit F6 family.</text>
</comment>
<dbReference type="InterPro" id="IPR008387">
    <property type="entry name" value="ATP_synth_f6_mt"/>
</dbReference>
<evidence type="ECO:0000256" key="5">
    <source>
        <dbReference type="ARBA" id="ARBA00022781"/>
    </source>
</evidence>
<keyword evidence="8" id="KW-0496">Mitochondrion</keyword>
<dbReference type="GO" id="GO:0005743">
    <property type="term" value="C:mitochondrial inner membrane"/>
    <property type="evidence" value="ECO:0007669"/>
    <property type="project" value="UniProtKB-SubCell"/>
</dbReference>
<name>A0ABD2X4A6_9HYME</name>
<organism evidence="10 11">
    <name type="scientific">Trichogramma kaykai</name>
    <dbReference type="NCBI Taxonomy" id="54128"/>
    <lineage>
        <taxon>Eukaryota</taxon>
        <taxon>Metazoa</taxon>
        <taxon>Ecdysozoa</taxon>
        <taxon>Arthropoda</taxon>
        <taxon>Hexapoda</taxon>
        <taxon>Insecta</taxon>
        <taxon>Pterygota</taxon>
        <taxon>Neoptera</taxon>
        <taxon>Endopterygota</taxon>
        <taxon>Hymenoptera</taxon>
        <taxon>Apocrita</taxon>
        <taxon>Proctotrupomorpha</taxon>
        <taxon>Chalcidoidea</taxon>
        <taxon>Trichogrammatidae</taxon>
        <taxon>Trichogramma</taxon>
    </lineage>
</organism>
<keyword evidence="7" id="KW-0406">Ion transport</keyword>
<dbReference type="GO" id="GO:1902600">
    <property type="term" value="P:proton transmembrane transport"/>
    <property type="evidence" value="ECO:0007669"/>
    <property type="project" value="UniProtKB-KW"/>
</dbReference>
<dbReference type="SUPFAM" id="SSF111357">
    <property type="entry name" value="Mitochondrial ATP synthase coupling factor 6"/>
    <property type="match status" value="1"/>
</dbReference>
<keyword evidence="5" id="KW-0375">Hydrogen ion transport</keyword>
<keyword evidence="9" id="KW-0472">Membrane</keyword>
<keyword evidence="4" id="KW-0138">CF(0)</keyword>
<evidence type="ECO:0000256" key="3">
    <source>
        <dbReference type="ARBA" id="ARBA00022448"/>
    </source>
</evidence>
<evidence type="ECO:0008006" key="12">
    <source>
        <dbReference type="Google" id="ProtNLM"/>
    </source>
</evidence>
<dbReference type="Gene3D" id="1.10.246.110">
    <property type="entry name" value="Mitochondrial ATP synthase-coupling factor 6"/>
    <property type="match status" value="1"/>
</dbReference>
<dbReference type="Pfam" id="PF05511">
    <property type="entry name" value="ATP-synt_F6"/>
    <property type="match status" value="1"/>
</dbReference>
<dbReference type="Proteomes" id="UP001627154">
    <property type="component" value="Unassembled WGS sequence"/>
</dbReference>
<dbReference type="FunFam" id="1.10.246.110:FF:000001">
    <property type="entry name" value="ATP synthase-coupling factor 6, mitochondrial"/>
    <property type="match status" value="1"/>
</dbReference>
<evidence type="ECO:0000256" key="1">
    <source>
        <dbReference type="ARBA" id="ARBA00004273"/>
    </source>
</evidence>
<evidence type="ECO:0000256" key="8">
    <source>
        <dbReference type="ARBA" id="ARBA00023128"/>
    </source>
</evidence>
<comment type="caution">
    <text evidence="10">The sequence shown here is derived from an EMBL/GenBank/DDBJ whole genome shotgun (WGS) entry which is preliminary data.</text>
</comment>
<reference evidence="10 11" key="1">
    <citation type="journal article" date="2024" name="bioRxiv">
        <title>A reference genome for Trichogramma kaykai: A tiny desert-dwelling parasitoid wasp with competing sex-ratio distorters.</title>
        <authorList>
            <person name="Culotta J."/>
            <person name="Lindsey A.R."/>
        </authorList>
    </citation>
    <scope>NUCLEOTIDE SEQUENCE [LARGE SCALE GENOMIC DNA]</scope>
    <source>
        <strain evidence="10 11">KSX58</strain>
    </source>
</reference>
<evidence type="ECO:0000256" key="2">
    <source>
        <dbReference type="ARBA" id="ARBA00007346"/>
    </source>
</evidence>
<dbReference type="GO" id="GO:0045259">
    <property type="term" value="C:proton-transporting ATP synthase complex"/>
    <property type="evidence" value="ECO:0007669"/>
    <property type="project" value="UniProtKB-KW"/>
</dbReference>
<evidence type="ECO:0000313" key="10">
    <source>
        <dbReference type="EMBL" id="KAL3399984.1"/>
    </source>
</evidence>
<evidence type="ECO:0000256" key="9">
    <source>
        <dbReference type="ARBA" id="ARBA00023136"/>
    </source>
</evidence>
<keyword evidence="11" id="KW-1185">Reference proteome</keyword>
<keyword evidence="6" id="KW-0999">Mitochondrion inner membrane</keyword>
<dbReference type="InterPro" id="IPR036204">
    <property type="entry name" value="ATP_synth_f6_sf_mt"/>
</dbReference>
<gene>
    <name evidence="10" type="ORF">TKK_006606</name>
</gene>
<sequence length="99" mass="10909">MLSKRLVAAVPQLAKRNFGVAAPALKQATDPIQQLFLDKIREFKNKGGKAELSPELAQMRKQELEKVAKQFGGGDGADMTAFPKFNFPEPKVEVNPINN</sequence>